<accession>A0A354NVM5</accession>
<evidence type="ECO:0000313" key="3">
    <source>
        <dbReference type="EMBL" id="AWQ64538.1"/>
    </source>
</evidence>
<keyword evidence="1" id="KW-0812">Transmembrane</keyword>
<dbReference type="AlphaFoldDB" id="A0A354NVM5"/>
<evidence type="ECO:0000256" key="1">
    <source>
        <dbReference type="SAM" id="Phobius"/>
    </source>
</evidence>
<feature type="signal peptide" evidence="2">
    <location>
        <begin position="1"/>
        <end position="22"/>
    </location>
</feature>
<name>A0A354NVM5_9CILI</name>
<keyword evidence="1" id="KW-0472">Membrane</keyword>
<keyword evidence="2" id="KW-0732">Signal</keyword>
<dbReference type="EMBL" id="MF521599">
    <property type="protein sequence ID" value="AWQ64538.1"/>
    <property type="molecule type" value="mRNA"/>
</dbReference>
<feature type="chain" id="PRO_5016906665" evidence="2">
    <location>
        <begin position="23"/>
        <end position="330"/>
    </location>
</feature>
<proteinExistence type="evidence at transcript level"/>
<evidence type="ECO:0000256" key="2">
    <source>
        <dbReference type="SAM" id="SignalP"/>
    </source>
</evidence>
<sequence length="330" mass="34852">MQKILAILLISSLAVISSAAWAEKTAVADWKGTFVVTKSSCLATCGWKIGSTIVIAEKTGDNTKATWVGTVHTTDATNVDVASGSCKYVSVVAAAGTPGTAAEVLKNDDECVVGTGMCTIMGQKQTKPAKITFNRDTALDTKPLQVLYKQFEMVQKSSTQQKATATDQAADCDTQASMVDTTTDAKAIVGTLKLSKAVCNKCSWDTTKDLKITQDATNKYMVTLAGTLKETATGDCKDKLTASEKCYVTKKDDKTYILVSCTTLDTTNSGIPIVIATVSSKTTLTMTWTDSGSNACNVVGEVTSSSGSISLKMFTGFSAMLILAFALLFK</sequence>
<reference evidence="3" key="1">
    <citation type="submission" date="2017-07" db="EMBL/GenBank/DDBJ databases">
        <authorList>
            <person name="Sun Z.S."/>
            <person name="Albrecht U."/>
            <person name="Echele G."/>
            <person name="Lee C.C."/>
        </authorList>
    </citation>
    <scope>NUCLEOTIDE SEQUENCE</scope>
    <source>
        <strain evidence="3">GDCI3</strain>
    </source>
</reference>
<feature type="transmembrane region" description="Helical" evidence="1">
    <location>
        <begin position="309"/>
        <end position="329"/>
    </location>
</feature>
<keyword evidence="1" id="KW-1133">Transmembrane helix</keyword>
<organism evidence="3">
    <name type="scientific">Cryptocaryon irritans</name>
    <dbReference type="NCBI Taxonomy" id="153251"/>
    <lineage>
        <taxon>Eukaryota</taxon>
        <taxon>Sar</taxon>
        <taxon>Alveolata</taxon>
        <taxon>Ciliophora</taxon>
        <taxon>Ciliophora incertae sedis</taxon>
        <taxon>Cryptocaryon</taxon>
    </lineage>
</organism>
<protein>
    <submittedName>
        <fullName evidence="3">Immobilization antigen</fullName>
    </submittedName>
</protein>